<dbReference type="Proteomes" id="UP000824094">
    <property type="component" value="Unassembled WGS sequence"/>
</dbReference>
<evidence type="ECO:0000256" key="3">
    <source>
        <dbReference type="ARBA" id="ARBA00005404"/>
    </source>
</evidence>
<evidence type="ECO:0000256" key="13">
    <source>
        <dbReference type="ARBA" id="ARBA00034078"/>
    </source>
</evidence>
<evidence type="ECO:0000256" key="4">
    <source>
        <dbReference type="ARBA" id="ARBA00022485"/>
    </source>
</evidence>
<evidence type="ECO:0000256" key="11">
    <source>
        <dbReference type="ARBA" id="ARBA00023027"/>
    </source>
</evidence>
<reference evidence="17" key="2">
    <citation type="journal article" date="2021" name="PeerJ">
        <title>Extensive microbial diversity within the chicken gut microbiome revealed by metagenomics and culture.</title>
        <authorList>
            <person name="Gilroy R."/>
            <person name="Ravi A."/>
            <person name="Getino M."/>
            <person name="Pursley I."/>
            <person name="Horton D.L."/>
            <person name="Alikhan N.F."/>
            <person name="Baker D."/>
            <person name="Gharbi K."/>
            <person name="Hall N."/>
            <person name="Watson M."/>
            <person name="Adriaenssens E.M."/>
            <person name="Foster-Nyarko E."/>
            <person name="Jarju S."/>
            <person name="Secka A."/>
            <person name="Antonio M."/>
            <person name="Oren A."/>
            <person name="Chaudhuri R.R."/>
            <person name="La Ragione R."/>
            <person name="Hildebrand F."/>
            <person name="Pallen M.J."/>
        </authorList>
    </citation>
    <scope>NUCLEOTIDE SEQUENCE</scope>
    <source>
        <strain evidence="17">18911</strain>
    </source>
</reference>
<dbReference type="SMART" id="SM00929">
    <property type="entry name" value="NADH-G_4Fe-4S_3"/>
    <property type="match status" value="1"/>
</dbReference>
<keyword evidence="9" id="KW-0408">Iron</keyword>
<proteinExistence type="inferred from homology"/>
<dbReference type="PROSITE" id="PS51085">
    <property type="entry name" value="2FE2S_FER_2"/>
    <property type="match status" value="1"/>
</dbReference>
<organism evidence="17 18">
    <name type="scientific">Candidatus Stercoripulliclostridium merdigallinarum</name>
    <dbReference type="NCBI Taxonomy" id="2840951"/>
    <lineage>
        <taxon>Bacteria</taxon>
        <taxon>Bacillati</taxon>
        <taxon>Bacillota</taxon>
        <taxon>Clostridia</taxon>
        <taxon>Eubacteriales</taxon>
        <taxon>Candidatus Stercoripulliclostridium</taxon>
    </lineage>
</organism>
<evidence type="ECO:0000259" key="14">
    <source>
        <dbReference type="PROSITE" id="PS51085"/>
    </source>
</evidence>
<feature type="domain" description="4Fe-4S ferredoxin-type" evidence="15">
    <location>
        <begin position="186"/>
        <end position="214"/>
    </location>
</feature>
<comment type="subcellular location">
    <subcellularLocation>
        <location evidence="2">Membrane</location>
    </subcellularLocation>
</comment>
<protein>
    <submittedName>
        <fullName evidence="17">Iron hydrogenase small subunit</fullName>
    </submittedName>
</protein>
<dbReference type="SUPFAM" id="SSF54862">
    <property type="entry name" value="4Fe-4S ferredoxins"/>
    <property type="match status" value="1"/>
</dbReference>
<dbReference type="GO" id="GO:0051537">
    <property type="term" value="F:2 iron, 2 sulfur cluster binding"/>
    <property type="evidence" value="ECO:0007669"/>
    <property type="project" value="UniProtKB-KW"/>
</dbReference>
<dbReference type="InterPro" id="IPR036010">
    <property type="entry name" value="2Fe-2S_ferredoxin-like_sf"/>
</dbReference>
<dbReference type="InterPro" id="IPR050340">
    <property type="entry name" value="Cytosolic_Fe-S_CAF"/>
</dbReference>
<evidence type="ECO:0000259" key="15">
    <source>
        <dbReference type="PROSITE" id="PS51379"/>
    </source>
</evidence>
<evidence type="ECO:0000256" key="5">
    <source>
        <dbReference type="ARBA" id="ARBA00022714"/>
    </source>
</evidence>
<dbReference type="InterPro" id="IPR013352">
    <property type="entry name" value="Fe_hydrogenase_subset"/>
</dbReference>
<dbReference type="GO" id="GO:0016020">
    <property type="term" value="C:membrane"/>
    <property type="evidence" value="ECO:0007669"/>
    <property type="project" value="UniProtKB-SubCell"/>
</dbReference>
<dbReference type="Pfam" id="PF02906">
    <property type="entry name" value="Fe_hyd_lg_C"/>
    <property type="match status" value="1"/>
</dbReference>
<evidence type="ECO:0000256" key="1">
    <source>
        <dbReference type="ARBA" id="ARBA00001966"/>
    </source>
</evidence>
<dbReference type="PROSITE" id="PS51379">
    <property type="entry name" value="4FE4S_FER_2"/>
    <property type="match status" value="2"/>
</dbReference>
<accession>A0A9D1MGB4</accession>
<keyword evidence="8" id="KW-1278">Translocase</keyword>
<reference evidence="17" key="1">
    <citation type="submission" date="2020-10" db="EMBL/GenBank/DDBJ databases">
        <authorList>
            <person name="Gilroy R."/>
        </authorList>
    </citation>
    <scope>NUCLEOTIDE SEQUENCE</scope>
    <source>
        <strain evidence="17">18911</strain>
    </source>
</reference>
<dbReference type="Pfam" id="PF02256">
    <property type="entry name" value="Fe_hyd_SSU"/>
    <property type="match status" value="1"/>
</dbReference>
<dbReference type="Pfam" id="PF13510">
    <property type="entry name" value="Fer2_4"/>
    <property type="match status" value="1"/>
</dbReference>
<evidence type="ECO:0000256" key="2">
    <source>
        <dbReference type="ARBA" id="ARBA00004370"/>
    </source>
</evidence>
<dbReference type="InterPro" id="IPR009016">
    <property type="entry name" value="Fe_hydrogenase"/>
</dbReference>
<evidence type="ECO:0000313" key="17">
    <source>
        <dbReference type="EMBL" id="HIU59968.1"/>
    </source>
</evidence>
<dbReference type="GO" id="GO:0008901">
    <property type="term" value="F:ferredoxin hydrogenase activity"/>
    <property type="evidence" value="ECO:0007669"/>
    <property type="project" value="InterPro"/>
</dbReference>
<feature type="domain" description="4Fe-4S ferredoxin-type" evidence="15">
    <location>
        <begin position="142"/>
        <end position="172"/>
    </location>
</feature>
<gene>
    <name evidence="17" type="ORF">IAB05_01100</name>
</gene>
<dbReference type="Gene3D" id="3.40.50.1780">
    <property type="match status" value="1"/>
</dbReference>
<keyword evidence="10" id="KW-0411">Iron-sulfur</keyword>
<evidence type="ECO:0000256" key="12">
    <source>
        <dbReference type="ARBA" id="ARBA00023136"/>
    </source>
</evidence>
<sequence>MEDVKMINLKINGRAVSVPEGTTVLQAAKQAGIKIPTLCYLKDINAIGACRVCVVEVKGARSLVASCVYPVAEGMEVTTNSKRVLDSRKTTVELILSDHKQECLSCVRSGNCELQTLSEELGCDVKKYQGVKSEYPIDDSTPYLVRDNEKCVLCRRCVAACKNYQGIAVIGPNARGFDTHIGCAFEKPLMDVPCVGCGQCIVACPTGALHEREEIDDVLAAIRDPEKRVIVGTAPSVRVGLGEEFGAPIGTNVEGKMVTALKYLGFDDVFDVDFAADLTIMEEGTEFISRLKNGGKLPMMTSCSPAWIKYVEHNYPDLIDNLSTCKSPQQMFGATVKTYYADKLGIDPKNLVVVSIMPCTAKKFEKGRPDQSAAGVPDIDITLTTRELARLIKREGIIFNELPESEFDAPLGISTGAALIFGATGGVMEAALRTVADVLEGKDLKNIDYTAVRGTQGIKEAVVEIAGQKVKVAVASGLANAKILMDKVRSGEADYQFIEIMSCPGGCVNGGGQPIKSGYVRNNYDVRAIRAQSIYDADKEMKYRKSHDNPAIKELYATYLGEPGGHKAHKILHTSYIKRNNY</sequence>
<dbReference type="InterPro" id="IPR036991">
    <property type="entry name" value="Fe_hydrogenase_ssu_sf"/>
</dbReference>
<dbReference type="GO" id="GO:0005506">
    <property type="term" value="F:iron ion binding"/>
    <property type="evidence" value="ECO:0007669"/>
    <property type="project" value="InterPro"/>
</dbReference>
<name>A0A9D1MGB4_9FIRM</name>
<comment type="cofactor">
    <cofactor evidence="1">
        <name>[4Fe-4S] cluster</name>
        <dbReference type="ChEBI" id="CHEBI:49883"/>
    </cofactor>
</comment>
<dbReference type="InterPro" id="IPR004108">
    <property type="entry name" value="Fe_hydrogenase_lsu_C"/>
</dbReference>
<dbReference type="GO" id="GO:0051539">
    <property type="term" value="F:4 iron, 4 sulfur cluster binding"/>
    <property type="evidence" value="ECO:0007669"/>
    <property type="project" value="UniProtKB-KW"/>
</dbReference>
<evidence type="ECO:0000256" key="7">
    <source>
        <dbReference type="ARBA" id="ARBA00022737"/>
    </source>
</evidence>
<dbReference type="CDD" id="cd00207">
    <property type="entry name" value="fer2"/>
    <property type="match status" value="1"/>
</dbReference>
<keyword evidence="7" id="KW-0677">Repeat</keyword>
<dbReference type="GO" id="GO:0042773">
    <property type="term" value="P:ATP synthesis coupled electron transport"/>
    <property type="evidence" value="ECO:0007669"/>
    <property type="project" value="InterPro"/>
</dbReference>
<dbReference type="Gene3D" id="3.10.20.740">
    <property type="match status" value="1"/>
</dbReference>
<evidence type="ECO:0000256" key="10">
    <source>
        <dbReference type="ARBA" id="ARBA00023014"/>
    </source>
</evidence>
<dbReference type="PANTHER" id="PTHR11615">
    <property type="entry name" value="NITRATE, FORMATE, IRON DEHYDROGENASE"/>
    <property type="match status" value="1"/>
</dbReference>
<dbReference type="InterPro" id="IPR000283">
    <property type="entry name" value="NADH_UbQ_OxRdtase_75kDa_su_CS"/>
</dbReference>
<dbReference type="InterPro" id="IPR003149">
    <property type="entry name" value="Fe_hydrogenase_ssu"/>
</dbReference>
<dbReference type="SUPFAM" id="SSF53920">
    <property type="entry name" value="Fe-only hydrogenase"/>
    <property type="match status" value="1"/>
</dbReference>
<evidence type="ECO:0000313" key="18">
    <source>
        <dbReference type="Proteomes" id="UP000824094"/>
    </source>
</evidence>
<dbReference type="PROSITE" id="PS00198">
    <property type="entry name" value="4FE4S_FER_1"/>
    <property type="match status" value="1"/>
</dbReference>
<dbReference type="Gene3D" id="3.40.950.10">
    <property type="entry name" value="Fe-only Hydrogenase (Larger Subunit), Chain L, domain 3"/>
    <property type="match status" value="1"/>
</dbReference>
<dbReference type="Pfam" id="PF10588">
    <property type="entry name" value="NADH-G_4Fe-4S_3"/>
    <property type="match status" value="1"/>
</dbReference>
<dbReference type="InterPro" id="IPR017900">
    <property type="entry name" value="4Fe4S_Fe_S_CS"/>
</dbReference>
<dbReference type="EMBL" id="DVNF01000037">
    <property type="protein sequence ID" value="HIU59968.1"/>
    <property type="molecule type" value="Genomic_DNA"/>
</dbReference>
<evidence type="ECO:0000259" key="16">
    <source>
        <dbReference type="PROSITE" id="PS51839"/>
    </source>
</evidence>
<comment type="caution">
    <text evidence="17">The sequence shown here is derived from an EMBL/GenBank/DDBJ whole genome shotgun (WGS) entry which is preliminary data.</text>
</comment>
<dbReference type="FunFam" id="3.30.70.20:FF:000035">
    <property type="entry name" value="Iron hydrogenase 1"/>
    <property type="match status" value="1"/>
</dbReference>
<feature type="domain" description="4Fe-4S His(Cys)3-ligated-type" evidence="16">
    <location>
        <begin position="83"/>
        <end position="122"/>
    </location>
</feature>
<keyword evidence="6" id="KW-0479">Metal-binding</keyword>
<dbReference type="Gene3D" id="4.10.260.20">
    <property type="entry name" value="Iron hydrogenase, small subunit"/>
    <property type="match status" value="1"/>
</dbReference>
<keyword evidence="12" id="KW-0472">Membrane</keyword>
<dbReference type="NCBIfam" id="TIGR02512">
    <property type="entry name" value="FeFe_hydrog_A"/>
    <property type="match status" value="1"/>
</dbReference>
<dbReference type="InterPro" id="IPR001041">
    <property type="entry name" value="2Fe-2S_ferredoxin-type"/>
</dbReference>
<dbReference type="SMART" id="SM00902">
    <property type="entry name" value="Fe_hyd_SSU"/>
    <property type="match status" value="1"/>
</dbReference>
<dbReference type="InterPro" id="IPR017896">
    <property type="entry name" value="4Fe4S_Fe-S-bd"/>
</dbReference>
<dbReference type="InterPro" id="IPR019574">
    <property type="entry name" value="NADH_UbQ_OxRdtase_Gsu_4Fe4S-bd"/>
</dbReference>
<dbReference type="GO" id="GO:0008137">
    <property type="term" value="F:NADH dehydrogenase (ubiquinone) activity"/>
    <property type="evidence" value="ECO:0007669"/>
    <property type="project" value="InterPro"/>
</dbReference>
<evidence type="ECO:0000256" key="8">
    <source>
        <dbReference type="ARBA" id="ARBA00022967"/>
    </source>
</evidence>
<dbReference type="FunFam" id="3.10.20.740:FF:000004">
    <property type="entry name" value="NADH-quinone oxidoreductase"/>
    <property type="match status" value="1"/>
</dbReference>
<dbReference type="PROSITE" id="PS00641">
    <property type="entry name" value="COMPLEX1_75K_1"/>
    <property type="match status" value="1"/>
</dbReference>
<evidence type="ECO:0000256" key="6">
    <source>
        <dbReference type="ARBA" id="ARBA00022723"/>
    </source>
</evidence>
<dbReference type="SUPFAM" id="SSF54292">
    <property type="entry name" value="2Fe-2S ferredoxin-like"/>
    <property type="match status" value="1"/>
</dbReference>
<keyword evidence="5" id="KW-0001">2Fe-2S</keyword>
<evidence type="ECO:0000256" key="9">
    <source>
        <dbReference type="ARBA" id="ARBA00023004"/>
    </source>
</evidence>
<dbReference type="Pfam" id="PF00037">
    <property type="entry name" value="Fer4"/>
    <property type="match status" value="1"/>
</dbReference>
<comment type="similarity">
    <text evidence="3">Belongs to the complex I 75 kDa subunit family.</text>
</comment>
<dbReference type="NCBIfam" id="NF040763">
    <property type="entry name" value="FeFe_hydrog_A6"/>
    <property type="match status" value="1"/>
</dbReference>
<dbReference type="AlphaFoldDB" id="A0A9D1MGB4"/>
<dbReference type="Gene3D" id="3.30.70.20">
    <property type="match status" value="1"/>
</dbReference>
<keyword evidence="11" id="KW-0520">NAD</keyword>
<keyword evidence="4" id="KW-0004">4Fe-4S</keyword>
<feature type="domain" description="2Fe-2S ferredoxin-type" evidence="14">
    <location>
        <begin position="5"/>
        <end position="83"/>
    </location>
</feature>
<comment type="cofactor">
    <cofactor evidence="13">
        <name>[2Fe-2S] cluster</name>
        <dbReference type="ChEBI" id="CHEBI:190135"/>
    </cofactor>
</comment>
<dbReference type="InterPro" id="IPR049830">
    <property type="entry name" value="HndD"/>
</dbReference>
<dbReference type="PROSITE" id="PS51839">
    <property type="entry name" value="4FE4S_HC3"/>
    <property type="match status" value="1"/>
</dbReference>